<feature type="compositionally biased region" description="Polar residues" evidence="1">
    <location>
        <begin position="21"/>
        <end position="30"/>
    </location>
</feature>
<feature type="compositionally biased region" description="Polar residues" evidence="1">
    <location>
        <begin position="96"/>
        <end position="105"/>
    </location>
</feature>
<feature type="region of interest" description="Disordered" evidence="1">
    <location>
        <begin position="559"/>
        <end position="584"/>
    </location>
</feature>
<gene>
    <name evidence="2" type="ORF">M9Y10_009605</name>
</gene>
<proteinExistence type="predicted"/>
<reference evidence="2 3" key="1">
    <citation type="submission" date="2024-04" db="EMBL/GenBank/DDBJ databases">
        <title>Tritrichomonas musculus Genome.</title>
        <authorList>
            <person name="Alves-Ferreira E."/>
            <person name="Grigg M."/>
            <person name="Lorenzi H."/>
            <person name="Galac M."/>
        </authorList>
    </citation>
    <scope>NUCLEOTIDE SEQUENCE [LARGE SCALE GENOMIC DNA]</scope>
    <source>
        <strain evidence="2 3">EAF2021</strain>
    </source>
</reference>
<feature type="compositionally biased region" description="Basic and acidic residues" evidence="1">
    <location>
        <begin position="64"/>
        <end position="76"/>
    </location>
</feature>
<feature type="compositionally biased region" description="Basic and acidic residues" evidence="1">
    <location>
        <begin position="515"/>
        <end position="543"/>
    </location>
</feature>
<feature type="compositionally biased region" description="Acidic residues" evidence="1">
    <location>
        <begin position="263"/>
        <end position="272"/>
    </location>
</feature>
<accession>A0ABR2INU2</accession>
<feature type="compositionally biased region" description="Acidic residues" evidence="1">
    <location>
        <begin position="567"/>
        <end position="577"/>
    </location>
</feature>
<feature type="region of interest" description="Disordered" evidence="1">
    <location>
        <begin position="21"/>
        <end position="107"/>
    </location>
</feature>
<evidence type="ECO:0000313" key="2">
    <source>
        <dbReference type="EMBL" id="KAK8866639.1"/>
    </source>
</evidence>
<feature type="region of interest" description="Disordered" evidence="1">
    <location>
        <begin position="505"/>
        <end position="545"/>
    </location>
</feature>
<keyword evidence="3" id="KW-1185">Reference proteome</keyword>
<name>A0ABR2INU2_9EUKA</name>
<dbReference type="EMBL" id="JAPFFF010000015">
    <property type="protein sequence ID" value="KAK8866639.1"/>
    <property type="molecule type" value="Genomic_DNA"/>
</dbReference>
<protein>
    <submittedName>
        <fullName evidence="2">Uncharacterized protein</fullName>
    </submittedName>
</protein>
<feature type="region of interest" description="Disordered" evidence="1">
    <location>
        <begin position="145"/>
        <end position="188"/>
    </location>
</feature>
<dbReference type="Proteomes" id="UP001470230">
    <property type="component" value="Unassembled WGS sequence"/>
</dbReference>
<evidence type="ECO:0000256" key="1">
    <source>
        <dbReference type="SAM" id="MobiDB-lite"/>
    </source>
</evidence>
<evidence type="ECO:0000313" key="3">
    <source>
        <dbReference type="Proteomes" id="UP001470230"/>
    </source>
</evidence>
<sequence length="654" mass="74718">MRNTRSYYQRKYEEEIEQAIQDSLKTQQPSKSEDIVNQKKKKPDIVKEKSAPKKKGTPQKKSKKDVLPAKKKDLPKKISNPPNKAIKAPLDEATQAFPNETSQIPPNKALQVPLKETSQVIQNEVFQTPPKKTSVNPLFVEFQIDQPTPSSIPPRFKSPLSKKYNGIGPINSTSSTTSSATSDDDSYTYERKNQKQNISLNLPIKSNFPPLLISLPKNMQNQPGIIQEVPVIPELPEEQESPKEIEKNQKVVNDVYNDYDENAEYNDIDSDNDFNHEEYGEDGSSNKNKSNVNLSIPHQGQNIDVVQSTDQRNEPNILSSSAGNTNFSDAVLPKNLNIITPQINRAPSNQVSKAHPGGVQYSNNHKFNHGKTRINDPKIISALYFLDQYENNTNNDQNQNDVIELTRDGKPFYSLKRETFENNKSFPTDPIKPSSNNNMETNEMAGMSPKGQLFNNDFDNDYDYNNDFEGRNENNFKISIDENNSYANQGVFNTYNFEIAPYLQQKQQAPTQDQTDEKQMNENMSKNDHQAHDSNENENKLESNDNINSLRSRIRSRFYQHNGDSGSDNDYDIEYDDHDNSSESDVINEGAGNADASRTFQQNHSIFTGMQKTEYQETDIRAFTTVPYRPMSIDEYYHLMMDSMIYDEKKFLKQ</sequence>
<feature type="compositionally biased region" description="Basic residues" evidence="1">
    <location>
        <begin position="52"/>
        <end position="63"/>
    </location>
</feature>
<feature type="region of interest" description="Disordered" evidence="1">
    <location>
        <begin position="263"/>
        <end position="295"/>
    </location>
</feature>
<feature type="compositionally biased region" description="Basic and acidic residues" evidence="1">
    <location>
        <begin position="31"/>
        <end position="51"/>
    </location>
</feature>
<comment type="caution">
    <text evidence="2">The sequence shown here is derived from an EMBL/GenBank/DDBJ whole genome shotgun (WGS) entry which is preliminary data.</text>
</comment>
<organism evidence="2 3">
    <name type="scientific">Tritrichomonas musculus</name>
    <dbReference type="NCBI Taxonomy" id="1915356"/>
    <lineage>
        <taxon>Eukaryota</taxon>
        <taxon>Metamonada</taxon>
        <taxon>Parabasalia</taxon>
        <taxon>Tritrichomonadida</taxon>
        <taxon>Tritrichomonadidae</taxon>
        <taxon>Tritrichomonas</taxon>
    </lineage>
</organism>
<feature type="compositionally biased region" description="Low complexity" evidence="1">
    <location>
        <begin position="172"/>
        <end position="181"/>
    </location>
</feature>
<feature type="compositionally biased region" description="Low complexity" evidence="1">
    <location>
        <begin position="285"/>
        <end position="295"/>
    </location>
</feature>